<accession>A0A0P7GYZ1</accession>
<evidence type="ECO:0000313" key="2">
    <source>
        <dbReference type="EMBL" id="KPN30744.1"/>
    </source>
</evidence>
<organism evidence="2 3">
    <name type="scientific">Halolamina pelagica</name>
    <dbReference type="NCBI Taxonomy" id="699431"/>
    <lineage>
        <taxon>Archaea</taxon>
        <taxon>Methanobacteriati</taxon>
        <taxon>Methanobacteriota</taxon>
        <taxon>Stenosarchaea group</taxon>
        <taxon>Halobacteria</taxon>
        <taxon>Halobacteriales</taxon>
        <taxon>Haloferacaceae</taxon>
    </lineage>
</organism>
<protein>
    <submittedName>
        <fullName evidence="2">Uncharacterized protein</fullName>
    </submittedName>
</protein>
<evidence type="ECO:0000256" key="1">
    <source>
        <dbReference type="SAM" id="Phobius"/>
    </source>
</evidence>
<keyword evidence="1" id="KW-0812">Transmembrane</keyword>
<reference evidence="3" key="1">
    <citation type="submission" date="2013-11" db="EMBL/GenBank/DDBJ databases">
        <authorList>
            <person name="Hoang H.T."/>
            <person name="Killian M.L."/>
            <person name="Madson D.M."/>
            <person name="Arruda P.H.E."/>
            <person name="Sun D."/>
            <person name="Schwartz K.J."/>
            <person name="Yoon K."/>
        </authorList>
    </citation>
    <scope>NUCLEOTIDE SEQUENCE [LARGE SCALE GENOMIC DNA]</scope>
    <source>
        <strain evidence="3">CDK2</strain>
    </source>
</reference>
<keyword evidence="1" id="KW-0472">Membrane</keyword>
<dbReference type="EMBL" id="LGUC01000001">
    <property type="protein sequence ID" value="KPN30744.1"/>
    <property type="molecule type" value="Genomic_DNA"/>
</dbReference>
<evidence type="ECO:0000313" key="3">
    <source>
        <dbReference type="Proteomes" id="UP000050535"/>
    </source>
</evidence>
<name>A0A0P7GYZ1_9EURY</name>
<dbReference type="RefSeq" id="WP_189319121.1">
    <property type="nucleotide sequence ID" value="NZ_LGUC01000001.1"/>
</dbReference>
<feature type="transmembrane region" description="Helical" evidence="1">
    <location>
        <begin position="24"/>
        <end position="48"/>
    </location>
</feature>
<keyword evidence="1" id="KW-1133">Transmembrane helix</keyword>
<dbReference type="Proteomes" id="UP000050535">
    <property type="component" value="Unassembled WGS sequence"/>
</dbReference>
<keyword evidence="3" id="KW-1185">Reference proteome</keyword>
<sequence>MSEEDGDLYDDGLPEGESPEEDGLLLKFIIAAVLLILVYAVATILLAAA</sequence>
<proteinExistence type="predicted"/>
<gene>
    <name evidence="2" type="ORF">SY89_01482</name>
</gene>
<dbReference type="AlphaFoldDB" id="A0A0P7GYZ1"/>
<comment type="caution">
    <text evidence="2">The sequence shown here is derived from an EMBL/GenBank/DDBJ whole genome shotgun (WGS) entry which is preliminary data.</text>
</comment>